<evidence type="ECO:0000259" key="2">
    <source>
        <dbReference type="Pfam" id="PF25598"/>
    </source>
</evidence>
<dbReference type="SMART" id="SM00185">
    <property type="entry name" value="ARM"/>
    <property type="match status" value="3"/>
</dbReference>
<evidence type="ECO:0000256" key="1">
    <source>
        <dbReference type="ARBA" id="ARBA00022786"/>
    </source>
</evidence>
<dbReference type="InterPro" id="IPR011989">
    <property type="entry name" value="ARM-like"/>
</dbReference>
<keyword evidence="4" id="KW-1185">Reference proteome</keyword>
<dbReference type="Pfam" id="PF25598">
    <property type="entry name" value="ARM_PUB"/>
    <property type="match status" value="1"/>
</dbReference>
<dbReference type="Proteomes" id="UP000734854">
    <property type="component" value="Unassembled WGS sequence"/>
</dbReference>
<dbReference type="InterPro" id="IPR016024">
    <property type="entry name" value="ARM-type_fold"/>
</dbReference>
<dbReference type="SUPFAM" id="SSF48371">
    <property type="entry name" value="ARM repeat"/>
    <property type="match status" value="1"/>
</dbReference>
<dbReference type="PANTHER" id="PTHR23315">
    <property type="entry name" value="U BOX DOMAIN-CONTAINING"/>
    <property type="match status" value="1"/>
</dbReference>
<dbReference type="AlphaFoldDB" id="A0A8J5FL25"/>
<reference evidence="3 4" key="1">
    <citation type="submission" date="2020-08" db="EMBL/GenBank/DDBJ databases">
        <title>Plant Genome Project.</title>
        <authorList>
            <person name="Zhang R.-G."/>
        </authorList>
    </citation>
    <scope>NUCLEOTIDE SEQUENCE [LARGE SCALE GENOMIC DNA]</scope>
    <source>
        <tissue evidence="3">Rhizome</tissue>
    </source>
</reference>
<comment type="caution">
    <text evidence="3">The sequence shown here is derived from an EMBL/GenBank/DDBJ whole genome shotgun (WGS) entry which is preliminary data.</text>
</comment>
<accession>A0A8J5FL25</accession>
<dbReference type="Gene3D" id="1.25.10.10">
    <property type="entry name" value="Leucine-rich Repeat Variant"/>
    <property type="match status" value="2"/>
</dbReference>
<organism evidence="3 4">
    <name type="scientific">Zingiber officinale</name>
    <name type="common">Ginger</name>
    <name type="synonym">Amomum zingiber</name>
    <dbReference type="NCBI Taxonomy" id="94328"/>
    <lineage>
        <taxon>Eukaryota</taxon>
        <taxon>Viridiplantae</taxon>
        <taxon>Streptophyta</taxon>
        <taxon>Embryophyta</taxon>
        <taxon>Tracheophyta</taxon>
        <taxon>Spermatophyta</taxon>
        <taxon>Magnoliopsida</taxon>
        <taxon>Liliopsida</taxon>
        <taxon>Zingiberales</taxon>
        <taxon>Zingiberaceae</taxon>
        <taxon>Zingiber</taxon>
    </lineage>
</organism>
<protein>
    <recommendedName>
        <fullName evidence="2">U-box domain-containing protein</fullName>
    </recommendedName>
</protein>
<proteinExistence type="predicted"/>
<sequence>MEVKHRAARSLVHRLASAPVRSGAFAEAAAEIRRLSKDDPEMRSPLAESGAVPLLGSALLEFDSSAAEAQENASAALLNLSISAREAVMSTPGILDALAAALRLPCPSTAQNAAATVYSLLSVDEYRPIIGSKRSVIAALLDLFRGLGVTPTRSIKDALKAIFLLALYPLNRATLVEMGAVPPLFALVVKDGRRGVVEDATAVISQVAGCYESVEAFRRVAGVAILVELVDAATGASGRARENAAAALLNLVMSGGDKAVGDIMESEGAESLVRELAEGVGGEVSARGKSKAADLLRVLQRSRGSHLVHGLQEDTETSTDSAPQSLLFSSSSYTVLRAPNIVFRLLVCDLEVELYAEGSLKFGISRVEFNE</sequence>
<dbReference type="PANTHER" id="PTHR23315:SF238">
    <property type="entry name" value="ARM REPEAT SUPERFAMILY PROTEIN"/>
    <property type="match status" value="1"/>
</dbReference>
<dbReference type="EMBL" id="JACMSC010000014">
    <property type="protein sequence ID" value="KAG6489688.1"/>
    <property type="molecule type" value="Genomic_DNA"/>
</dbReference>
<evidence type="ECO:0000313" key="4">
    <source>
        <dbReference type="Proteomes" id="UP000734854"/>
    </source>
</evidence>
<dbReference type="InterPro" id="IPR058678">
    <property type="entry name" value="ARM_PUB"/>
</dbReference>
<dbReference type="InterPro" id="IPR000225">
    <property type="entry name" value="Armadillo"/>
</dbReference>
<feature type="domain" description="U-box" evidence="2">
    <location>
        <begin position="16"/>
        <end position="302"/>
    </location>
</feature>
<keyword evidence="1" id="KW-0833">Ubl conjugation pathway</keyword>
<name>A0A8J5FL25_ZINOF</name>
<gene>
    <name evidence="3" type="ORF">ZIOFF_050964</name>
</gene>
<evidence type="ECO:0000313" key="3">
    <source>
        <dbReference type="EMBL" id="KAG6489688.1"/>
    </source>
</evidence>